<sequence length="101" mass="11448">MSIWVDVARAASAVNILLLLALAYVWGRNYLQFRSKHPLGLLIFASFLIAQNALALYMYLVDPTLSGWFSTAVPVIVWRLMMLLHVFETAGLVFLAWITFD</sequence>
<evidence type="ECO:0000256" key="1">
    <source>
        <dbReference type="SAM" id="Phobius"/>
    </source>
</evidence>
<keyword evidence="3" id="KW-1185">Reference proteome</keyword>
<feature type="transmembrane region" description="Helical" evidence="1">
    <location>
        <begin position="80"/>
        <end position="100"/>
    </location>
</feature>
<dbReference type="EMBL" id="JAMQOQ010000002">
    <property type="protein sequence ID" value="MDS0294094.1"/>
    <property type="molecule type" value="Genomic_DNA"/>
</dbReference>
<dbReference type="Pfam" id="PF26119">
    <property type="entry name" value="DUF8036"/>
    <property type="match status" value="1"/>
</dbReference>
<gene>
    <name evidence="2" type="ORF">NDI79_07910</name>
</gene>
<evidence type="ECO:0000313" key="3">
    <source>
        <dbReference type="Proteomes" id="UP001254813"/>
    </source>
</evidence>
<keyword evidence="1" id="KW-0472">Membrane</keyword>
<reference evidence="2 3" key="1">
    <citation type="submission" date="2022-06" db="EMBL/GenBank/DDBJ databases">
        <title>Halogeometricum sp. a new haloarchaeum isolate from saline soil.</title>
        <authorList>
            <person name="Strakova D."/>
            <person name="Galisteo C."/>
            <person name="Sanchez-Porro C."/>
            <person name="Ventosa A."/>
        </authorList>
    </citation>
    <scope>NUCLEOTIDE SEQUENCE [LARGE SCALE GENOMIC DNA]</scope>
    <source>
        <strain evidence="3">S3BR25-2</strain>
    </source>
</reference>
<name>A0ABU2G1B6_9EURY</name>
<accession>A0ABU2G1B6</accession>
<keyword evidence="1" id="KW-0812">Transmembrane</keyword>
<proteinExistence type="predicted"/>
<dbReference type="Proteomes" id="UP001254813">
    <property type="component" value="Unassembled WGS sequence"/>
</dbReference>
<organism evidence="2 3">
    <name type="scientific">Halogeometricum luteum</name>
    <dbReference type="NCBI Taxonomy" id="2950537"/>
    <lineage>
        <taxon>Archaea</taxon>
        <taxon>Methanobacteriati</taxon>
        <taxon>Methanobacteriota</taxon>
        <taxon>Stenosarchaea group</taxon>
        <taxon>Halobacteria</taxon>
        <taxon>Halobacteriales</taxon>
        <taxon>Haloferacaceae</taxon>
        <taxon>Halogeometricum</taxon>
    </lineage>
</organism>
<feature type="transmembrane region" description="Helical" evidence="1">
    <location>
        <begin position="39"/>
        <end position="60"/>
    </location>
</feature>
<protein>
    <submittedName>
        <fullName evidence="2">Uncharacterized protein</fullName>
    </submittedName>
</protein>
<dbReference type="RefSeq" id="WP_310927941.1">
    <property type="nucleotide sequence ID" value="NZ_JAMQOQ010000002.1"/>
</dbReference>
<feature type="transmembrane region" description="Helical" evidence="1">
    <location>
        <begin position="6"/>
        <end position="27"/>
    </location>
</feature>
<dbReference type="InterPro" id="IPR058349">
    <property type="entry name" value="DUF8036"/>
</dbReference>
<comment type="caution">
    <text evidence="2">The sequence shown here is derived from an EMBL/GenBank/DDBJ whole genome shotgun (WGS) entry which is preliminary data.</text>
</comment>
<keyword evidence="1" id="KW-1133">Transmembrane helix</keyword>
<evidence type="ECO:0000313" key="2">
    <source>
        <dbReference type="EMBL" id="MDS0294094.1"/>
    </source>
</evidence>